<dbReference type="EMBL" id="CM051394">
    <property type="protein sequence ID" value="KAJ4729187.1"/>
    <property type="molecule type" value="Genomic_DNA"/>
</dbReference>
<evidence type="ECO:0000313" key="1">
    <source>
        <dbReference type="EMBL" id="KAJ4729187.1"/>
    </source>
</evidence>
<gene>
    <name evidence="1" type="ORF">OWV82_002009</name>
</gene>
<organism evidence="1 2">
    <name type="scientific">Melia azedarach</name>
    <name type="common">Chinaberry tree</name>
    <dbReference type="NCBI Taxonomy" id="155640"/>
    <lineage>
        <taxon>Eukaryota</taxon>
        <taxon>Viridiplantae</taxon>
        <taxon>Streptophyta</taxon>
        <taxon>Embryophyta</taxon>
        <taxon>Tracheophyta</taxon>
        <taxon>Spermatophyta</taxon>
        <taxon>Magnoliopsida</taxon>
        <taxon>eudicotyledons</taxon>
        <taxon>Gunneridae</taxon>
        <taxon>Pentapetalae</taxon>
        <taxon>rosids</taxon>
        <taxon>malvids</taxon>
        <taxon>Sapindales</taxon>
        <taxon>Meliaceae</taxon>
        <taxon>Melia</taxon>
    </lineage>
</organism>
<reference evidence="1 2" key="1">
    <citation type="journal article" date="2023" name="Science">
        <title>Complex scaffold remodeling in plant triterpene biosynthesis.</title>
        <authorList>
            <person name="De La Pena R."/>
            <person name="Hodgson H."/>
            <person name="Liu J.C."/>
            <person name="Stephenson M.J."/>
            <person name="Martin A.C."/>
            <person name="Owen C."/>
            <person name="Harkess A."/>
            <person name="Leebens-Mack J."/>
            <person name="Jimenez L.E."/>
            <person name="Osbourn A."/>
            <person name="Sattely E.S."/>
        </authorList>
    </citation>
    <scope>NUCLEOTIDE SEQUENCE [LARGE SCALE GENOMIC DNA]</scope>
    <source>
        <strain evidence="2">cv. JPN11</strain>
        <tissue evidence="1">Leaf</tissue>
    </source>
</reference>
<accession>A0ACC1YZV0</accession>
<keyword evidence="2" id="KW-1185">Reference proteome</keyword>
<proteinExistence type="predicted"/>
<sequence>MSETKQTSKTKKTSPYSLLSNDNPGNIITQVQLKGDNYDEWARSIRTALRAKKKFGFIDGTLKKPNEDDEELEDWWTVNSMIVSWILNTVEPTVRSTLTHMEIAKDLWEDIKDCFSVSDGTRVQQLKAELSNCKQQGVSLLNYYARLKQLWEELAQAVRSNILSTTLLPSVNKAYSLVCQEERVRNVSASKEVKGEIVGFMANTGRKDKNVVCKHCDREGHDAEGCFQLIGYPEWWGDRPKGPSRGRGKQQNGARGRGGQRGRGRSGARINSVQVIGESAEEMQELAVPKALTSEQWGAVLSLLGKGKTGSNETLTGKECSEWIIDTGATQHMTGQSQCLNKLTKILGRPIGLPDGRQIVAMQEGSLGLTNNMRLEHVLYAHGLKFNLISVSQLVDDLKCDVTFTNEHCVIQDRISRTVIGAGERCEGLYYFRRHSGVEALHVGTQKSLNRTNDKFASRSKKCVFFGYPFGQKGWRLYDLETHKYFVSRDVVFCEEQFPYADNISHNCVPNSKPIQGFECVADGDDNHENGGTPEPVSNIEGDEDETNEVREGNIVVEAEPVTIDAVEPRSA</sequence>
<name>A0ACC1YZV0_MELAZ</name>
<comment type="caution">
    <text evidence="1">The sequence shown here is derived from an EMBL/GenBank/DDBJ whole genome shotgun (WGS) entry which is preliminary data.</text>
</comment>
<protein>
    <submittedName>
        <fullName evidence="1">Retrovirus-related Pol polyprotein from transposon TNT 1-94</fullName>
    </submittedName>
</protein>
<dbReference type="Proteomes" id="UP001164539">
    <property type="component" value="Chromosome 1"/>
</dbReference>
<evidence type="ECO:0000313" key="2">
    <source>
        <dbReference type="Proteomes" id="UP001164539"/>
    </source>
</evidence>